<protein>
    <submittedName>
        <fullName evidence="4">Tetratricopeptide repeat-containing protein</fullName>
    </submittedName>
</protein>
<proteinExistence type="predicted"/>
<dbReference type="InterPro" id="IPR019734">
    <property type="entry name" value="TPR_rpt"/>
</dbReference>
<dbReference type="Pfam" id="PF07719">
    <property type="entry name" value="TPR_2"/>
    <property type="match status" value="1"/>
</dbReference>
<keyword evidence="2 3" id="KW-0802">TPR repeat</keyword>
<dbReference type="RefSeq" id="WP_092724771.1">
    <property type="nucleotide sequence ID" value="NZ_FNGW01000003.1"/>
</dbReference>
<evidence type="ECO:0000256" key="3">
    <source>
        <dbReference type="PROSITE-ProRule" id="PRU00339"/>
    </source>
</evidence>
<gene>
    <name evidence="4" type="ORF">SAMN04515677_10357</name>
</gene>
<dbReference type="EMBL" id="FNGW01000003">
    <property type="protein sequence ID" value="SDL68911.1"/>
    <property type="molecule type" value="Genomic_DNA"/>
</dbReference>
<dbReference type="AlphaFoldDB" id="A0A1G9M4P6"/>
<dbReference type="PROSITE" id="PS50005">
    <property type="entry name" value="TPR"/>
    <property type="match status" value="1"/>
</dbReference>
<sequence>MLEQYLSRNNYEECIKSAIYNLKIDNLDKAMNYLHDALCQNGSSGEVHNLLGILYEKKGDLNLAAKHYRASSDLDPTLQASNINLERVTSYKYMYIEENIDYGEFKAIYKPCYKIVYDSLNIGRLKKNQK</sequence>
<dbReference type="Gene3D" id="1.25.40.10">
    <property type="entry name" value="Tetratricopeptide repeat domain"/>
    <property type="match status" value="1"/>
</dbReference>
<name>A0A1G9M4P6_9FIRM</name>
<dbReference type="InterPro" id="IPR011990">
    <property type="entry name" value="TPR-like_helical_dom_sf"/>
</dbReference>
<dbReference type="SUPFAM" id="SSF48452">
    <property type="entry name" value="TPR-like"/>
    <property type="match status" value="1"/>
</dbReference>
<evidence type="ECO:0000256" key="2">
    <source>
        <dbReference type="ARBA" id="ARBA00022803"/>
    </source>
</evidence>
<keyword evidence="1" id="KW-0677">Repeat</keyword>
<keyword evidence="5" id="KW-1185">Reference proteome</keyword>
<dbReference type="SMART" id="SM00028">
    <property type="entry name" value="TPR"/>
    <property type="match status" value="1"/>
</dbReference>
<feature type="repeat" description="TPR" evidence="3">
    <location>
        <begin position="45"/>
        <end position="78"/>
    </location>
</feature>
<dbReference type="STRING" id="1121325.SAMN04515677_10357"/>
<dbReference type="InterPro" id="IPR013105">
    <property type="entry name" value="TPR_2"/>
</dbReference>
<evidence type="ECO:0000256" key="1">
    <source>
        <dbReference type="ARBA" id="ARBA00022737"/>
    </source>
</evidence>
<dbReference type="Proteomes" id="UP000199068">
    <property type="component" value="Unassembled WGS sequence"/>
</dbReference>
<evidence type="ECO:0000313" key="5">
    <source>
        <dbReference type="Proteomes" id="UP000199068"/>
    </source>
</evidence>
<accession>A0A1G9M4P6</accession>
<organism evidence="4 5">
    <name type="scientific">Romboutsia lituseburensis DSM 797</name>
    <dbReference type="NCBI Taxonomy" id="1121325"/>
    <lineage>
        <taxon>Bacteria</taxon>
        <taxon>Bacillati</taxon>
        <taxon>Bacillota</taxon>
        <taxon>Clostridia</taxon>
        <taxon>Peptostreptococcales</taxon>
        <taxon>Peptostreptococcaceae</taxon>
        <taxon>Romboutsia</taxon>
    </lineage>
</organism>
<reference evidence="4 5" key="1">
    <citation type="submission" date="2016-10" db="EMBL/GenBank/DDBJ databases">
        <authorList>
            <person name="de Groot N.N."/>
        </authorList>
    </citation>
    <scope>NUCLEOTIDE SEQUENCE [LARGE SCALE GENOMIC DNA]</scope>
    <source>
        <strain evidence="4 5">DSM 797</strain>
    </source>
</reference>
<evidence type="ECO:0000313" key="4">
    <source>
        <dbReference type="EMBL" id="SDL68911.1"/>
    </source>
</evidence>